<dbReference type="RefSeq" id="WP_261694942.1">
    <property type="nucleotide sequence ID" value="NZ_CP104694.1"/>
</dbReference>
<dbReference type="InterPro" id="IPR012347">
    <property type="entry name" value="Ferritin-like"/>
</dbReference>
<sequence length="157" mass="17888">MSTFDDARKLIHLLREGRDYFAFAHDEVVDREVAEVFARALRARRELLEDLVTTRLLFQTSPAHATPSLNADTGYEGLRHQFDPHHPRMQAEALYERERQLIGLIEDLFEADSSPKLQFALKRHYAQFVELARTLDAWRGPVGTLPTGSVTDSLGLA</sequence>
<dbReference type="EMBL" id="CP104694">
    <property type="protein sequence ID" value="UXI67974.1"/>
    <property type="molecule type" value="Genomic_DNA"/>
</dbReference>
<reference evidence="1" key="1">
    <citation type="submission" date="2022-09" db="EMBL/GenBank/DDBJ databases">
        <title>Tahibacter sp. nov., isolated from a fresh water.</title>
        <authorList>
            <person name="Baek J.H."/>
            <person name="Lee J.K."/>
            <person name="Kim J.M."/>
            <person name="Jeon C.O."/>
        </authorList>
    </citation>
    <scope>NUCLEOTIDE SEQUENCE</scope>
    <source>
        <strain evidence="1">W38</strain>
    </source>
</reference>
<proteinExistence type="predicted"/>
<accession>A0ABY6BDZ0</accession>
<gene>
    <name evidence="1" type="ORF">N4264_25140</name>
</gene>
<protein>
    <recommendedName>
        <fullName evidence="3">DUF2383 domain-containing protein</fullName>
    </recommendedName>
</protein>
<evidence type="ECO:0000313" key="2">
    <source>
        <dbReference type="Proteomes" id="UP001064632"/>
    </source>
</evidence>
<keyword evidence="2" id="KW-1185">Reference proteome</keyword>
<name>A0ABY6BDZ0_9GAMM</name>
<organism evidence="1 2">
    <name type="scientific">Tahibacter amnicola</name>
    <dbReference type="NCBI Taxonomy" id="2976241"/>
    <lineage>
        <taxon>Bacteria</taxon>
        <taxon>Pseudomonadati</taxon>
        <taxon>Pseudomonadota</taxon>
        <taxon>Gammaproteobacteria</taxon>
        <taxon>Lysobacterales</taxon>
        <taxon>Rhodanobacteraceae</taxon>
        <taxon>Tahibacter</taxon>
    </lineage>
</organism>
<dbReference type="Gene3D" id="1.20.1260.10">
    <property type="match status" value="1"/>
</dbReference>
<dbReference type="Proteomes" id="UP001064632">
    <property type="component" value="Chromosome"/>
</dbReference>
<evidence type="ECO:0008006" key="3">
    <source>
        <dbReference type="Google" id="ProtNLM"/>
    </source>
</evidence>
<evidence type="ECO:0000313" key="1">
    <source>
        <dbReference type="EMBL" id="UXI67974.1"/>
    </source>
</evidence>